<feature type="compositionally biased region" description="Low complexity" evidence="8">
    <location>
        <begin position="323"/>
        <end position="334"/>
    </location>
</feature>
<evidence type="ECO:0000313" key="10">
    <source>
        <dbReference type="EMBL" id="MFH8588785.1"/>
    </source>
</evidence>
<keyword evidence="3 10" id="KW-0808">Transferase</keyword>
<gene>
    <name evidence="10" type="ORF">ACH4GP_31130</name>
</gene>
<dbReference type="InterPro" id="IPR011009">
    <property type="entry name" value="Kinase-like_dom_sf"/>
</dbReference>
<feature type="region of interest" description="Disordered" evidence="8">
    <location>
        <begin position="319"/>
        <end position="408"/>
    </location>
</feature>
<dbReference type="InterPro" id="IPR050660">
    <property type="entry name" value="NEK_Ser/Thr_kinase"/>
</dbReference>
<feature type="domain" description="Protein kinase" evidence="9">
    <location>
        <begin position="30"/>
        <end position="295"/>
    </location>
</feature>
<feature type="compositionally biased region" description="Gly residues" evidence="8">
    <location>
        <begin position="521"/>
        <end position="533"/>
    </location>
</feature>
<evidence type="ECO:0000256" key="5">
    <source>
        <dbReference type="ARBA" id="ARBA00022777"/>
    </source>
</evidence>
<dbReference type="Proteomes" id="UP001610990">
    <property type="component" value="Unassembled WGS sequence"/>
</dbReference>
<keyword evidence="11" id="KW-1185">Reference proteome</keyword>
<feature type="compositionally biased region" description="Gly residues" evidence="8">
    <location>
        <begin position="540"/>
        <end position="560"/>
    </location>
</feature>
<organism evidence="10 11">
    <name type="scientific">Streptomyces celluloflavus</name>
    <dbReference type="NCBI Taxonomy" id="58344"/>
    <lineage>
        <taxon>Bacteria</taxon>
        <taxon>Bacillati</taxon>
        <taxon>Actinomycetota</taxon>
        <taxon>Actinomycetes</taxon>
        <taxon>Kitasatosporales</taxon>
        <taxon>Streptomycetaceae</taxon>
        <taxon>Streptomyces</taxon>
    </lineage>
</organism>
<comment type="similarity">
    <text evidence="1">Belongs to the protein kinase superfamily. NEK Ser/Thr protein kinase family. NIMA subfamily.</text>
</comment>
<feature type="binding site" evidence="7">
    <location>
        <position position="58"/>
    </location>
    <ligand>
        <name>ATP</name>
        <dbReference type="ChEBI" id="CHEBI:30616"/>
    </ligand>
</feature>
<feature type="compositionally biased region" description="Low complexity" evidence="8">
    <location>
        <begin position="460"/>
        <end position="473"/>
    </location>
</feature>
<comment type="caution">
    <text evidence="10">The sequence shown here is derived from an EMBL/GenBank/DDBJ whole genome shotgun (WGS) entry which is preliminary data.</text>
</comment>
<evidence type="ECO:0000256" key="1">
    <source>
        <dbReference type="ARBA" id="ARBA00010886"/>
    </source>
</evidence>
<sequence length="676" mass="67435">MSSAKSGEPDDDFGRIPPLAPGDPQRIGPYLLLGRLGAGGMGRVFLARSGGGRTVAVKVVHEEHTSNAHFRARFRREIDAARRVGERYTAPVLDADPDADRPWVATGYVPGPSLEQVVRRYGPLPADSVHALADGLLRALRDIHAAGIVHRDLKPSNVMLTVEGPRVIDFGIARALQTSVDSLLTSTGMVIGSPGFMSPEQVRGQEAGTASDVFTLGCVLMYAATGLLPFGQGAGNQHAVMYQIVEDEPDLSEVRDEALRTLIARCLTKDVAGRAGVDELLADAPRQATANGVWLPAELVAHLARQAARLLDVEASPVRETDAAPAADASASPAPGTPDRATVGLRGKSPDPALAPAPSSDPDPSRAPAGGESGKAAPGGGEAREPGDQGGQGEPGRSPVKTSERERRSRRPVIIVAAVAVVGVGGGAVTLLQPGSVPQAGRPGNVRTASPTPGNSSGLPRSSPPQGASSPQGSDDKGKGEATDGGGAGGGGGKEKEGQGKGGTAGGSAGSAGQAPASGGSNPGGSGGSGSSGGSNTASSGGGAGGSGTSGGGASGGGTADGGKVPSSFVGTWSLTGQYAIQPGTLIISRAATGGHAVRLISDITGTGHCESVAKLVSVAGGGSRINIGPAVVDQARSTGICGTSDPSYLILDDPSGIRHNVGPAHGDGYHYERAN</sequence>
<accession>A0ABW7RL22</accession>
<protein>
    <recommendedName>
        <fullName evidence="2">non-specific serine/threonine protein kinase</fullName>
        <ecNumber evidence="2">2.7.11.1</ecNumber>
    </recommendedName>
</protein>
<dbReference type="PANTHER" id="PTHR43671:SF13">
    <property type="entry name" value="SERINE_THREONINE-PROTEIN KINASE NEK2"/>
    <property type="match status" value="1"/>
</dbReference>
<evidence type="ECO:0000256" key="2">
    <source>
        <dbReference type="ARBA" id="ARBA00012513"/>
    </source>
</evidence>
<dbReference type="Gene3D" id="3.30.200.20">
    <property type="entry name" value="Phosphorylase Kinase, domain 1"/>
    <property type="match status" value="1"/>
</dbReference>
<dbReference type="SUPFAM" id="SSF56112">
    <property type="entry name" value="Protein kinase-like (PK-like)"/>
    <property type="match status" value="1"/>
</dbReference>
<dbReference type="Gene3D" id="1.10.510.10">
    <property type="entry name" value="Transferase(Phosphotransferase) domain 1"/>
    <property type="match status" value="1"/>
</dbReference>
<dbReference type="PANTHER" id="PTHR43671">
    <property type="entry name" value="SERINE/THREONINE-PROTEIN KINASE NEK"/>
    <property type="match status" value="1"/>
</dbReference>
<evidence type="ECO:0000256" key="6">
    <source>
        <dbReference type="ARBA" id="ARBA00022840"/>
    </source>
</evidence>
<dbReference type="PROSITE" id="PS00107">
    <property type="entry name" value="PROTEIN_KINASE_ATP"/>
    <property type="match status" value="1"/>
</dbReference>
<keyword evidence="5 10" id="KW-0418">Kinase</keyword>
<name>A0ABW7RL22_9ACTN</name>
<evidence type="ECO:0000313" key="11">
    <source>
        <dbReference type="Proteomes" id="UP001610990"/>
    </source>
</evidence>
<dbReference type="RefSeq" id="WP_397675735.1">
    <property type="nucleotide sequence ID" value="NZ_JBIRGH010000026.1"/>
</dbReference>
<dbReference type="PROSITE" id="PS50011">
    <property type="entry name" value="PROTEIN_KINASE_DOM"/>
    <property type="match status" value="1"/>
</dbReference>
<dbReference type="InterPro" id="IPR000719">
    <property type="entry name" value="Prot_kinase_dom"/>
</dbReference>
<evidence type="ECO:0000256" key="4">
    <source>
        <dbReference type="ARBA" id="ARBA00022741"/>
    </source>
</evidence>
<keyword evidence="4 7" id="KW-0547">Nucleotide-binding</keyword>
<feature type="compositionally biased region" description="Low complexity" evidence="8">
    <location>
        <begin position="511"/>
        <end position="520"/>
    </location>
</feature>
<dbReference type="PROSITE" id="PS00108">
    <property type="entry name" value="PROTEIN_KINASE_ST"/>
    <property type="match status" value="1"/>
</dbReference>
<feature type="region of interest" description="Disordered" evidence="8">
    <location>
        <begin position="435"/>
        <end position="560"/>
    </location>
</feature>
<feature type="compositionally biased region" description="Gly residues" evidence="8">
    <location>
        <begin position="483"/>
        <end position="492"/>
    </location>
</feature>
<feature type="region of interest" description="Disordered" evidence="8">
    <location>
        <begin position="1"/>
        <end position="22"/>
    </location>
</feature>
<feature type="compositionally biased region" description="Gly residues" evidence="8">
    <location>
        <begin position="500"/>
        <end position="510"/>
    </location>
</feature>
<dbReference type="EMBL" id="JBIRGH010000026">
    <property type="protein sequence ID" value="MFH8588785.1"/>
    <property type="molecule type" value="Genomic_DNA"/>
</dbReference>
<dbReference type="Pfam" id="PF00069">
    <property type="entry name" value="Pkinase"/>
    <property type="match status" value="1"/>
</dbReference>
<feature type="compositionally biased region" description="Gly residues" evidence="8">
    <location>
        <begin position="371"/>
        <end position="381"/>
    </location>
</feature>
<dbReference type="InterPro" id="IPR008271">
    <property type="entry name" value="Ser/Thr_kinase_AS"/>
</dbReference>
<keyword evidence="6 7" id="KW-0067">ATP-binding</keyword>
<evidence type="ECO:0000259" key="9">
    <source>
        <dbReference type="PROSITE" id="PS50011"/>
    </source>
</evidence>
<dbReference type="SMART" id="SM00220">
    <property type="entry name" value="S_TKc"/>
    <property type="match status" value="1"/>
</dbReference>
<evidence type="ECO:0000256" key="7">
    <source>
        <dbReference type="PROSITE-ProRule" id="PRU10141"/>
    </source>
</evidence>
<dbReference type="InterPro" id="IPR017441">
    <property type="entry name" value="Protein_kinase_ATP_BS"/>
</dbReference>
<dbReference type="EC" id="2.7.11.1" evidence="2"/>
<proteinExistence type="inferred from homology"/>
<dbReference type="CDD" id="cd14014">
    <property type="entry name" value="STKc_PknB_like"/>
    <property type="match status" value="1"/>
</dbReference>
<dbReference type="GO" id="GO:0004674">
    <property type="term" value="F:protein serine/threonine kinase activity"/>
    <property type="evidence" value="ECO:0007669"/>
    <property type="project" value="UniProtKB-EC"/>
</dbReference>
<evidence type="ECO:0000256" key="8">
    <source>
        <dbReference type="SAM" id="MobiDB-lite"/>
    </source>
</evidence>
<feature type="compositionally biased region" description="Polar residues" evidence="8">
    <location>
        <begin position="447"/>
        <end position="459"/>
    </location>
</feature>
<evidence type="ECO:0000256" key="3">
    <source>
        <dbReference type="ARBA" id="ARBA00022679"/>
    </source>
</evidence>
<reference evidence="10 11" key="1">
    <citation type="submission" date="2024-10" db="EMBL/GenBank/DDBJ databases">
        <title>The Natural Products Discovery Center: Release of the First 8490 Sequenced Strains for Exploring Actinobacteria Biosynthetic Diversity.</title>
        <authorList>
            <person name="Kalkreuter E."/>
            <person name="Kautsar S.A."/>
            <person name="Yang D."/>
            <person name="Bader C.D."/>
            <person name="Teijaro C.N."/>
            <person name="Fluegel L."/>
            <person name="Davis C.M."/>
            <person name="Simpson J.R."/>
            <person name="Lauterbach L."/>
            <person name="Steele A.D."/>
            <person name="Gui C."/>
            <person name="Meng S."/>
            <person name="Li G."/>
            <person name="Viehrig K."/>
            <person name="Ye F."/>
            <person name="Su P."/>
            <person name="Kiefer A.F."/>
            <person name="Nichols A."/>
            <person name="Cepeda A.J."/>
            <person name="Yan W."/>
            <person name="Fan B."/>
            <person name="Jiang Y."/>
            <person name="Adhikari A."/>
            <person name="Zheng C.-J."/>
            <person name="Schuster L."/>
            <person name="Cowan T.M."/>
            <person name="Smanski M.J."/>
            <person name="Chevrette M.G."/>
            <person name="De Carvalho L.P.S."/>
            <person name="Shen B."/>
        </authorList>
    </citation>
    <scope>NUCLEOTIDE SEQUENCE [LARGE SCALE GENOMIC DNA]</scope>
    <source>
        <strain evidence="10 11">NPDC018013</strain>
    </source>
</reference>